<dbReference type="PIRSF" id="PIRSF001365">
    <property type="entry name" value="DHDPS"/>
    <property type="match status" value="1"/>
</dbReference>
<protein>
    <submittedName>
        <fullName evidence="3">Dihydrodipicolinate synthase family protein</fullName>
    </submittedName>
</protein>
<evidence type="ECO:0000256" key="1">
    <source>
        <dbReference type="ARBA" id="ARBA00023239"/>
    </source>
</evidence>
<dbReference type="Gene3D" id="3.20.20.70">
    <property type="entry name" value="Aldolase class I"/>
    <property type="match status" value="1"/>
</dbReference>
<dbReference type="PANTHER" id="PTHR42849">
    <property type="entry name" value="N-ACETYLNEURAMINATE LYASE"/>
    <property type="match status" value="1"/>
</dbReference>
<dbReference type="PANTHER" id="PTHR42849:SF1">
    <property type="entry name" value="N-ACETYLNEURAMINATE LYASE"/>
    <property type="match status" value="1"/>
</dbReference>
<evidence type="ECO:0000256" key="2">
    <source>
        <dbReference type="PIRNR" id="PIRNR001365"/>
    </source>
</evidence>
<dbReference type="SUPFAM" id="SSF51569">
    <property type="entry name" value="Aldolase"/>
    <property type="match status" value="1"/>
</dbReference>
<comment type="caution">
    <text evidence="3">The sequence shown here is derived from an EMBL/GenBank/DDBJ whole genome shotgun (WGS) entry which is preliminary data.</text>
</comment>
<organism evidence="3 4">
    <name type="scientific">Candidatus Clostridium radicumherbarum</name>
    <dbReference type="NCBI Taxonomy" id="3381662"/>
    <lineage>
        <taxon>Bacteria</taxon>
        <taxon>Bacillati</taxon>
        <taxon>Bacillota</taxon>
        <taxon>Clostridia</taxon>
        <taxon>Eubacteriales</taxon>
        <taxon>Clostridiaceae</taxon>
        <taxon>Clostridium</taxon>
    </lineage>
</organism>
<dbReference type="RefSeq" id="WP_406765256.1">
    <property type="nucleotide sequence ID" value="NZ_JBJHZY010000002.1"/>
</dbReference>
<keyword evidence="4" id="KW-1185">Reference proteome</keyword>
<gene>
    <name evidence="3" type="ORF">ACJDUH_11065</name>
</gene>
<evidence type="ECO:0000313" key="3">
    <source>
        <dbReference type="EMBL" id="MFL0268630.1"/>
    </source>
</evidence>
<dbReference type="EMBL" id="JBJHZY010000002">
    <property type="protein sequence ID" value="MFL0268630.1"/>
    <property type="molecule type" value="Genomic_DNA"/>
</dbReference>
<dbReference type="PRINTS" id="PR00146">
    <property type="entry name" value="DHPICSNTHASE"/>
</dbReference>
<dbReference type="SMART" id="SM01130">
    <property type="entry name" value="DHDPS"/>
    <property type="match status" value="1"/>
</dbReference>
<proteinExistence type="inferred from homology"/>
<dbReference type="Proteomes" id="UP001623661">
    <property type="component" value="Unassembled WGS sequence"/>
</dbReference>
<dbReference type="InterPro" id="IPR002220">
    <property type="entry name" value="DapA-like"/>
</dbReference>
<keyword evidence="1 2" id="KW-0456">Lyase</keyword>
<sequence>MNFNREDLKGIFIAFYACFDKDNNISEEATKKLARFYADKGVKGLYVGGSSGEGFLLTVEERKKMLEAVMSEVGSELKIIVHVGAAATKDSIELSKHAEKVGAYALSAVPNVYYKIPERSIELHWKNIMDSADLPFIIYNIPQTTGYDLSINLLQKMLSYPKVVGIKNSSMSTYDIQKFKAIGGKNLLVFNGPDEQYISGRIMGADSGIGGTYGVMPELFLKAEEYYSKGDIDKAQEVQYAINEIIGDLLSFPSLYGAAKEIVKLRGIDVGTTRLPLEPIDEEDLPRIKAIYEKIIRAVEKYSA</sequence>
<reference evidence="3 4" key="1">
    <citation type="submission" date="2024-11" db="EMBL/GenBank/DDBJ databases">
        <authorList>
            <person name="Heng Y.C."/>
            <person name="Lim A.C.H."/>
            <person name="Lee J.K.Y."/>
            <person name="Kittelmann S."/>
        </authorList>
    </citation>
    <scope>NUCLEOTIDE SEQUENCE [LARGE SCALE GENOMIC DNA]</scope>
    <source>
        <strain evidence="3 4">WILCCON 0202</strain>
    </source>
</reference>
<dbReference type="Pfam" id="PF00701">
    <property type="entry name" value="DHDPS"/>
    <property type="match status" value="1"/>
</dbReference>
<evidence type="ECO:0000313" key="4">
    <source>
        <dbReference type="Proteomes" id="UP001623661"/>
    </source>
</evidence>
<comment type="similarity">
    <text evidence="2">Belongs to the DapA family.</text>
</comment>
<name>A0ABW8TUE9_9CLOT</name>
<dbReference type="InterPro" id="IPR013785">
    <property type="entry name" value="Aldolase_TIM"/>
</dbReference>
<accession>A0ABW8TUE9</accession>